<dbReference type="EMBL" id="JAVYJV010000020">
    <property type="protein sequence ID" value="KAK4343798.1"/>
    <property type="molecule type" value="Genomic_DNA"/>
</dbReference>
<comment type="caution">
    <text evidence="1">The sequence shown here is derived from an EMBL/GenBank/DDBJ whole genome shotgun (WGS) entry which is preliminary data.</text>
</comment>
<evidence type="ECO:0000313" key="2">
    <source>
        <dbReference type="Proteomes" id="UP001291623"/>
    </source>
</evidence>
<gene>
    <name evidence="1" type="ORF">RND71_036892</name>
</gene>
<reference evidence="1" key="1">
    <citation type="submission" date="2023-12" db="EMBL/GenBank/DDBJ databases">
        <title>Genome assembly of Anisodus tanguticus.</title>
        <authorList>
            <person name="Wang Y.-J."/>
        </authorList>
    </citation>
    <scope>NUCLEOTIDE SEQUENCE</scope>
    <source>
        <strain evidence="1">KB-2021</strain>
        <tissue evidence="1">Leaf</tissue>
    </source>
</reference>
<dbReference type="AlphaFoldDB" id="A0AAE1R2B0"/>
<name>A0AAE1R2B0_9SOLA</name>
<accession>A0AAE1R2B0</accession>
<organism evidence="1 2">
    <name type="scientific">Anisodus tanguticus</name>
    <dbReference type="NCBI Taxonomy" id="243964"/>
    <lineage>
        <taxon>Eukaryota</taxon>
        <taxon>Viridiplantae</taxon>
        <taxon>Streptophyta</taxon>
        <taxon>Embryophyta</taxon>
        <taxon>Tracheophyta</taxon>
        <taxon>Spermatophyta</taxon>
        <taxon>Magnoliopsida</taxon>
        <taxon>eudicotyledons</taxon>
        <taxon>Gunneridae</taxon>
        <taxon>Pentapetalae</taxon>
        <taxon>asterids</taxon>
        <taxon>lamiids</taxon>
        <taxon>Solanales</taxon>
        <taxon>Solanaceae</taxon>
        <taxon>Solanoideae</taxon>
        <taxon>Hyoscyameae</taxon>
        <taxon>Anisodus</taxon>
    </lineage>
</organism>
<sequence length="64" mass="7296">MIGKSKIQNGYISNTLDKRKDLCPSPTSFQSTSENYSFLYRESSKEEWTYAGSISQGKTTTAWF</sequence>
<keyword evidence="2" id="KW-1185">Reference proteome</keyword>
<evidence type="ECO:0000313" key="1">
    <source>
        <dbReference type="EMBL" id="KAK4343798.1"/>
    </source>
</evidence>
<dbReference type="Proteomes" id="UP001291623">
    <property type="component" value="Unassembled WGS sequence"/>
</dbReference>
<proteinExistence type="predicted"/>
<protein>
    <submittedName>
        <fullName evidence="1">Uncharacterized protein</fullName>
    </submittedName>
</protein>